<dbReference type="AlphaFoldDB" id="A0A9Q1F0Y1"/>
<evidence type="ECO:0000313" key="2">
    <source>
        <dbReference type="EMBL" id="KAJ8348909.1"/>
    </source>
</evidence>
<comment type="caution">
    <text evidence="2">The sequence shown here is derived from an EMBL/GenBank/DDBJ whole genome shotgun (WGS) entry which is preliminary data.</text>
</comment>
<dbReference type="Proteomes" id="UP001152622">
    <property type="component" value="Chromosome 10"/>
</dbReference>
<gene>
    <name evidence="2" type="ORF">SKAU_G00274980</name>
</gene>
<organism evidence="2 3">
    <name type="scientific">Synaphobranchus kaupii</name>
    <name type="common">Kaup's arrowtooth eel</name>
    <dbReference type="NCBI Taxonomy" id="118154"/>
    <lineage>
        <taxon>Eukaryota</taxon>
        <taxon>Metazoa</taxon>
        <taxon>Chordata</taxon>
        <taxon>Craniata</taxon>
        <taxon>Vertebrata</taxon>
        <taxon>Euteleostomi</taxon>
        <taxon>Actinopterygii</taxon>
        <taxon>Neopterygii</taxon>
        <taxon>Teleostei</taxon>
        <taxon>Anguilliformes</taxon>
        <taxon>Synaphobranchidae</taxon>
        <taxon>Synaphobranchus</taxon>
    </lineage>
</organism>
<dbReference type="EMBL" id="JAINUF010000010">
    <property type="protein sequence ID" value="KAJ8348909.1"/>
    <property type="molecule type" value="Genomic_DNA"/>
</dbReference>
<feature type="compositionally biased region" description="Acidic residues" evidence="1">
    <location>
        <begin position="48"/>
        <end position="64"/>
    </location>
</feature>
<keyword evidence="3" id="KW-1185">Reference proteome</keyword>
<sequence length="77" mass="8240">MKMREQWEQGKPGMVMETGNQLLRMATAPVRRWRARPGGRAAERGGYEEGEDPESGDCDDEDDCGGGVSGAGPSTAP</sequence>
<name>A0A9Q1F0Y1_SYNKA</name>
<feature type="region of interest" description="Disordered" evidence="1">
    <location>
        <begin position="30"/>
        <end position="77"/>
    </location>
</feature>
<evidence type="ECO:0000313" key="3">
    <source>
        <dbReference type="Proteomes" id="UP001152622"/>
    </source>
</evidence>
<reference evidence="2" key="1">
    <citation type="journal article" date="2023" name="Science">
        <title>Genome structures resolve the early diversification of teleost fishes.</title>
        <authorList>
            <person name="Parey E."/>
            <person name="Louis A."/>
            <person name="Montfort J."/>
            <person name="Bouchez O."/>
            <person name="Roques C."/>
            <person name="Iampietro C."/>
            <person name="Lluch J."/>
            <person name="Castinel A."/>
            <person name="Donnadieu C."/>
            <person name="Desvignes T."/>
            <person name="Floi Bucao C."/>
            <person name="Jouanno E."/>
            <person name="Wen M."/>
            <person name="Mejri S."/>
            <person name="Dirks R."/>
            <person name="Jansen H."/>
            <person name="Henkel C."/>
            <person name="Chen W.J."/>
            <person name="Zahm M."/>
            <person name="Cabau C."/>
            <person name="Klopp C."/>
            <person name="Thompson A.W."/>
            <person name="Robinson-Rechavi M."/>
            <person name="Braasch I."/>
            <person name="Lecointre G."/>
            <person name="Bobe J."/>
            <person name="Postlethwait J.H."/>
            <person name="Berthelot C."/>
            <person name="Roest Crollius H."/>
            <person name="Guiguen Y."/>
        </authorList>
    </citation>
    <scope>NUCLEOTIDE SEQUENCE</scope>
    <source>
        <strain evidence="2">WJC10195</strain>
    </source>
</reference>
<evidence type="ECO:0000256" key="1">
    <source>
        <dbReference type="SAM" id="MobiDB-lite"/>
    </source>
</evidence>
<protein>
    <submittedName>
        <fullName evidence="2">Uncharacterized protein</fullName>
    </submittedName>
</protein>
<accession>A0A9Q1F0Y1</accession>
<proteinExistence type="predicted"/>